<keyword evidence="3 12" id="KW-0444">Lipid biosynthesis</keyword>
<keyword evidence="9 12" id="KW-0472">Membrane</keyword>
<evidence type="ECO:0000256" key="9">
    <source>
        <dbReference type="ARBA" id="ARBA00023136"/>
    </source>
</evidence>
<evidence type="ECO:0000256" key="1">
    <source>
        <dbReference type="ARBA" id="ARBA00004477"/>
    </source>
</evidence>
<feature type="transmembrane region" description="Helical" evidence="12">
    <location>
        <begin position="303"/>
        <end position="322"/>
    </location>
</feature>
<keyword evidence="6 12" id="KW-0256">Endoplasmic reticulum</keyword>
<proteinExistence type="inferred from homology"/>
<evidence type="ECO:0000256" key="5">
    <source>
        <dbReference type="ARBA" id="ARBA00022692"/>
    </source>
</evidence>
<keyword evidence="4 12" id="KW-0808">Transferase</keyword>
<feature type="transmembrane region" description="Helical" evidence="12">
    <location>
        <begin position="12"/>
        <end position="30"/>
    </location>
</feature>
<dbReference type="Pfam" id="PF03034">
    <property type="entry name" value="PSS"/>
    <property type="match status" value="1"/>
</dbReference>
<organism evidence="13">
    <name type="scientific">Picocystis salinarum</name>
    <dbReference type="NCBI Taxonomy" id="88271"/>
    <lineage>
        <taxon>Eukaryota</taxon>
        <taxon>Viridiplantae</taxon>
        <taxon>Chlorophyta</taxon>
        <taxon>Picocystophyceae</taxon>
        <taxon>Picocystales</taxon>
        <taxon>Picocystaceae</taxon>
        <taxon>Picocystis</taxon>
    </lineage>
</organism>
<sequence>MEKLGELRYKNYKNGILGACCAFLLYSTVQGPKAKMIRPHPAVWRFVHGLMVLYLVFLVFLAFQTVHDARQFLKHLSPDLGVEPSERNYAEDCRIYMPEKDNKFHGILSTIFDPFVLAHSLGWFGRALIYRDYAMLWTMSILFELSEITFKHMLPNFAECWWDSWVLDVLLCNNLGIIAGMQAVKYFATKKYNWRGMSATPGVYDKAKRALFQFTPASFEWYIWGLTSSPRRFISCTVLILFDLAFALNSFFLKYELWIEPPSCYLNSARLVLLFSMAVPSVRDYHEFLDRDDEAGLEKLGSFAWLSSGILFAETLICYKFGRGLFPKPAPPIVFWAWTSSGIALAVYWMVWYLRDRGIQVDQKAKST</sequence>
<dbReference type="AlphaFoldDB" id="A0A7S3XBH5"/>
<feature type="transmembrane region" description="Helical" evidence="12">
    <location>
        <begin position="165"/>
        <end position="188"/>
    </location>
</feature>
<evidence type="ECO:0000256" key="12">
    <source>
        <dbReference type="RuleBase" id="RU368094"/>
    </source>
</evidence>
<comment type="similarity">
    <text evidence="12">Belongs to the CDP-alcohol phosphatidyltransferase class-I family.</text>
</comment>
<comment type="catalytic activity">
    <reaction evidence="12">
        <text>a CDP-1,2-diacyl-sn-glycerol + L-serine = a 1,2-diacyl-sn-glycero-3-phospho-L-serine + CMP + H(+)</text>
        <dbReference type="Rhea" id="RHEA:16913"/>
        <dbReference type="ChEBI" id="CHEBI:15378"/>
        <dbReference type="ChEBI" id="CHEBI:33384"/>
        <dbReference type="ChEBI" id="CHEBI:57262"/>
        <dbReference type="ChEBI" id="CHEBI:58332"/>
        <dbReference type="ChEBI" id="CHEBI:60377"/>
        <dbReference type="EC" id="2.7.8.8"/>
    </reaction>
</comment>
<feature type="transmembrane region" description="Helical" evidence="12">
    <location>
        <begin position="133"/>
        <end position="153"/>
    </location>
</feature>
<evidence type="ECO:0000313" key="13">
    <source>
        <dbReference type="EMBL" id="CAE0606754.1"/>
    </source>
</evidence>
<dbReference type="InterPro" id="IPR004277">
    <property type="entry name" value="PSS"/>
</dbReference>
<dbReference type="PANTHER" id="PTHR15362">
    <property type="entry name" value="PHOSPHATIDYLINOSITOL SYNTHASE"/>
    <property type="match status" value="1"/>
</dbReference>
<dbReference type="EC" id="2.7.8.8" evidence="12"/>
<keyword evidence="8 12" id="KW-0443">Lipid metabolism</keyword>
<evidence type="ECO:0000256" key="10">
    <source>
        <dbReference type="ARBA" id="ARBA00023209"/>
    </source>
</evidence>
<comment type="pathway">
    <text evidence="2">Lipid metabolism.</text>
</comment>
<accession>A0A7S3XBH5</accession>
<evidence type="ECO:0000256" key="4">
    <source>
        <dbReference type="ARBA" id="ARBA00022679"/>
    </source>
</evidence>
<reference evidence="13" key="1">
    <citation type="submission" date="2021-01" db="EMBL/GenBank/DDBJ databases">
        <authorList>
            <person name="Corre E."/>
            <person name="Pelletier E."/>
            <person name="Niang G."/>
            <person name="Scheremetjew M."/>
            <person name="Finn R."/>
            <person name="Kale V."/>
            <person name="Holt S."/>
            <person name="Cochrane G."/>
            <person name="Meng A."/>
            <person name="Brown T."/>
            <person name="Cohen L."/>
        </authorList>
    </citation>
    <scope>NUCLEOTIDE SEQUENCE</scope>
    <source>
        <strain evidence="13">CCMP1897</strain>
    </source>
</reference>
<evidence type="ECO:0000256" key="11">
    <source>
        <dbReference type="ARBA" id="ARBA00023264"/>
    </source>
</evidence>
<comment type="function">
    <text evidence="12">Catalyzes a base-exchange reaction in which the polar head group of phosphatidylethanolamine (PE) is replaced by L-serine.</text>
</comment>
<dbReference type="UniPathway" id="UPA00558">
    <property type="reaction ID" value="UER00615"/>
</dbReference>
<keyword evidence="10 12" id="KW-0594">Phospholipid biosynthesis</keyword>
<dbReference type="GO" id="GO:0003882">
    <property type="term" value="F:CDP-diacylglycerol-serine O-phosphatidyltransferase activity"/>
    <property type="evidence" value="ECO:0007669"/>
    <property type="project" value="UniProtKB-UniRule"/>
</dbReference>
<feature type="transmembrane region" description="Helical" evidence="12">
    <location>
        <begin position="42"/>
        <end position="63"/>
    </location>
</feature>
<protein>
    <recommendedName>
        <fullName evidence="12">CDP-diacylglycerol--serine O-phosphatidyltransferase</fullName>
        <ecNumber evidence="12">2.7.8.8</ecNumber>
    </recommendedName>
    <alternativeName>
        <fullName evidence="12">Phosphatidylserine synthase</fullName>
    </alternativeName>
</protein>
<evidence type="ECO:0000256" key="2">
    <source>
        <dbReference type="ARBA" id="ARBA00005189"/>
    </source>
</evidence>
<feature type="transmembrane region" description="Helical" evidence="12">
    <location>
        <begin position="334"/>
        <end position="354"/>
    </location>
</feature>
<dbReference type="GO" id="GO:0006646">
    <property type="term" value="P:phosphatidylethanolamine biosynthetic process"/>
    <property type="evidence" value="ECO:0007669"/>
    <property type="project" value="UniProtKB-UniPathway"/>
</dbReference>
<comment type="subcellular location">
    <subcellularLocation>
        <location evidence="1 12">Endoplasmic reticulum membrane</location>
        <topology evidence="1 12">Multi-pass membrane protein</topology>
    </subcellularLocation>
</comment>
<comment type="pathway">
    <text evidence="12">Phospholipid metabolism; phosphatidylethanolamine biosynthesis; phosphatidylethanolamine from CDP-diacylglycerol: step 1/2.</text>
</comment>
<dbReference type="EMBL" id="HBIS01000668">
    <property type="protein sequence ID" value="CAE0606754.1"/>
    <property type="molecule type" value="Transcribed_RNA"/>
</dbReference>
<comment type="caution">
    <text evidence="12">Lacks conserved residue(s) required for the propagation of feature annotation.</text>
</comment>
<dbReference type="GO" id="GO:0106245">
    <property type="term" value="F:L-serine-phosphatidylethanolamine phosphatidyltransferase activity"/>
    <property type="evidence" value="ECO:0007669"/>
    <property type="project" value="InterPro"/>
</dbReference>
<evidence type="ECO:0000256" key="6">
    <source>
        <dbReference type="ARBA" id="ARBA00022824"/>
    </source>
</evidence>
<dbReference type="PANTHER" id="PTHR15362:SF7">
    <property type="entry name" value="PHOSPHATIDYLSERINE SYNTHASE 2"/>
    <property type="match status" value="1"/>
</dbReference>
<keyword evidence="11 12" id="KW-1208">Phospholipid metabolism</keyword>
<dbReference type="GO" id="GO:0005789">
    <property type="term" value="C:endoplasmic reticulum membrane"/>
    <property type="evidence" value="ECO:0007669"/>
    <property type="project" value="UniProtKB-SubCell"/>
</dbReference>
<evidence type="ECO:0000256" key="3">
    <source>
        <dbReference type="ARBA" id="ARBA00022516"/>
    </source>
</evidence>
<keyword evidence="5 12" id="KW-0812">Transmembrane</keyword>
<dbReference type="GO" id="GO:0006659">
    <property type="term" value="P:phosphatidylserine biosynthetic process"/>
    <property type="evidence" value="ECO:0007669"/>
    <property type="project" value="UniProtKB-UniRule"/>
</dbReference>
<keyword evidence="7 12" id="KW-1133">Transmembrane helix</keyword>
<gene>
    <name evidence="13" type="ORF">PSAL00342_LOCUS570</name>
</gene>
<name>A0A7S3XBH5_9CHLO</name>
<evidence type="ECO:0000256" key="7">
    <source>
        <dbReference type="ARBA" id="ARBA00022989"/>
    </source>
</evidence>
<evidence type="ECO:0000256" key="8">
    <source>
        <dbReference type="ARBA" id="ARBA00023098"/>
    </source>
</evidence>